<evidence type="ECO:0000313" key="2">
    <source>
        <dbReference type="EMBL" id="CAF0791044.1"/>
    </source>
</evidence>
<dbReference type="Proteomes" id="UP000663829">
    <property type="component" value="Unassembled WGS sequence"/>
</dbReference>
<dbReference type="AlphaFoldDB" id="A0A813S1X1"/>
<dbReference type="Proteomes" id="UP000677228">
    <property type="component" value="Unassembled WGS sequence"/>
</dbReference>
<accession>A0A813S1X1</accession>
<name>A0A813S1X1_9BILA</name>
<organism evidence="2 5">
    <name type="scientific">Didymodactylos carnosus</name>
    <dbReference type="NCBI Taxonomy" id="1234261"/>
    <lineage>
        <taxon>Eukaryota</taxon>
        <taxon>Metazoa</taxon>
        <taxon>Spiralia</taxon>
        <taxon>Gnathifera</taxon>
        <taxon>Rotifera</taxon>
        <taxon>Eurotatoria</taxon>
        <taxon>Bdelloidea</taxon>
        <taxon>Philodinida</taxon>
        <taxon>Philodinidae</taxon>
        <taxon>Didymodactylos</taxon>
    </lineage>
</organism>
<proteinExistence type="predicted"/>
<dbReference type="Proteomes" id="UP000681722">
    <property type="component" value="Unassembled WGS sequence"/>
</dbReference>
<evidence type="ECO:0000313" key="5">
    <source>
        <dbReference type="Proteomes" id="UP000663829"/>
    </source>
</evidence>
<evidence type="ECO:0000313" key="4">
    <source>
        <dbReference type="EMBL" id="CAF3575266.1"/>
    </source>
</evidence>
<dbReference type="EMBL" id="CAJOBC010000350">
    <property type="protein sequence ID" value="CAF3575266.1"/>
    <property type="molecule type" value="Genomic_DNA"/>
</dbReference>
<gene>
    <name evidence="2" type="ORF">GPM918_LOCUS3001</name>
    <name evidence="1" type="ORF">OVA965_LOCUS511</name>
    <name evidence="4" type="ORF">SRO942_LOCUS3001</name>
    <name evidence="3" type="ORF">TMI583_LOCUS511</name>
</gene>
<keyword evidence="5" id="KW-1185">Reference proteome</keyword>
<dbReference type="Proteomes" id="UP000682733">
    <property type="component" value="Unassembled WGS sequence"/>
</dbReference>
<comment type="caution">
    <text evidence="2">The sequence shown here is derived from an EMBL/GenBank/DDBJ whole genome shotgun (WGS) entry which is preliminary data.</text>
</comment>
<sequence length="350" mass="40348">MSGVDQAMLDKMVNLYDKKMTNGRSNGTSTINTNPSLYTPLSTLSTLTMKTGFESINTAPSQITRNNFNYQLVADPMNLPNDILSGTDGAYINALFDDPSRYHLNDTVLAGGTVRQQSLDSSTFQYHQPRIEKVLKPDILRFTDDTNLEEYENDEDHLMRYPDVKPYLEVISGRNFNLPDVGMMTQPSEEVRRLLQKGKLKNLYGYIDYQYNYIEPPWHFDSNDERRGIVNHNPPPAAITINDLQHTDTDISYSHTLPQSIPNNVVHNERYDWAPLPTLLYENFVPLLPTRRLIFRRDMHARDFAFHTQNPRLYSNSTTTNSMIDYYGQPSPRIHSNFENIPFDMDGCRC</sequence>
<dbReference type="OrthoDB" id="9996660at2759"/>
<dbReference type="EMBL" id="CAJNOQ010000350">
    <property type="protein sequence ID" value="CAF0791044.1"/>
    <property type="molecule type" value="Genomic_DNA"/>
</dbReference>
<dbReference type="EMBL" id="CAJNOK010000071">
    <property type="protein sequence ID" value="CAF0727077.1"/>
    <property type="molecule type" value="Genomic_DNA"/>
</dbReference>
<evidence type="ECO:0000313" key="1">
    <source>
        <dbReference type="EMBL" id="CAF0727077.1"/>
    </source>
</evidence>
<evidence type="ECO:0000313" key="3">
    <source>
        <dbReference type="EMBL" id="CAF3500938.1"/>
    </source>
</evidence>
<dbReference type="EMBL" id="CAJOBA010000071">
    <property type="protein sequence ID" value="CAF3500938.1"/>
    <property type="molecule type" value="Genomic_DNA"/>
</dbReference>
<protein>
    <submittedName>
        <fullName evidence="2">Uncharacterized protein</fullName>
    </submittedName>
</protein>
<reference evidence="2" key="1">
    <citation type="submission" date="2021-02" db="EMBL/GenBank/DDBJ databases">
        <authorList>
            <person name="Nowell W R."/>
        </authorList>
    </citation>
    <scope>NUCLEOTIDE SEQUENCE</scope>
</reference>